<organism evidence="2">
    <name type="scientific">termite gut metagenome</name>
    <dbReference type="NCBI Taxonomy" id="433724"/>
    <lineage>
        <taxon>unclassified sequences</taxon>
        <taxon>metagenomes</taxon>
        <taxon>organismal metagenomes</taxon>
    </lineage>
</organism>
<gene>
    <name evidence="2" type="ORF">EZS27_043332</name>
</gene>
<reference evidence="2" key="1">
    <citation type="submission" date="2019-03" db="EMBL/GenBank/DDBJ databases">
        <title>Single cell metagenomics reveals metabolic interactions within the superorganism composed of flagellate Streblomastix strix and complex community of Bacteroidetes bacteria on its surface.</title>
        <authorList>
            <person name="Treitli S.C."/>
            <person name="Kolisko M."/>
            <person name="Husnik F."/>
            <person name="Keeling P."/>
            <person name="Hampl V."/>
        </authorList>
    </citation>
    <scope>NUCLEOTIDE SEQUENCE</scope>
    <source>
        <strain evidence="2">STM</strain>
    </source>
</reference>
<keyword evidence="1" id="KW-0812">Transmembrane</keyword>
<proteinExistence type="predicted"/>
<dbReference type="EMBL" id="SNRY01011048">
    <property type="protein sequence ID" value="KAA6305017.1"/>
    <property type="molecule type" value="Genomic_DNA"/>
</dbReference>
<dbReference type="AlphaFoldDB" id="A0A5J4P6C9"/>
<name>A0A5J4P6C9_9ZZZZ</name>
<accession>A0A5J4P6C9</accession>
<feature type="transmembrane region" description="Helical" evidence="1">
    <location>
        <begin position="6"/>
        <end position="24"/>
    </location>
</feature>
<keyword evidence="1" id="KW-0472">Membrane</keyword>
<feature type="non-terminal residue" evidence="2">
    <location>
        <position position="1"/>
    </location>
</feature>
<sequence>LLIRTWLIAELLGIPFGLCLFVVIP</sequence>
<evidence type="ECO:0000256" key="1">
    <source>
        <dbReference type="SAM" id="Phobius"/>
    </source>
</evidence>
<keyword evidence="1" id="KW-1133">Transmembrane helix</keyword>
<comment type="caution">
    <text evidence="2">The sequence shown here is derived from an EMBL/GenBank/DDBJ whole genome shotgun (WGS) entry which is preliminary data.</text>
</comment>
<protein>
    <submittedName>
        <fullName evidence="2">Uncharacterized protein</fullName>
    </submittedName>
</protein>
<evidence type="ECO:0000313" key="2">
    <source>
        <dbReference type="EMBL" id="KAA6305017.1"/>
    </source>
</evidence>